<evidence type="ECO:0000313" key="3">
    <source>
        <dbReference type="Proteomes" id="UP000003374"/>
    </source>
</evidence>
<proteinExistence type="predicted"/>
<dbReference type="Pfam" id="PF08668">
    <property type="entry name" value="HDOD"/>
    <property type="match status" value="1"/>
</dbReference>
<feature type="domain" description="HDOD" evidence="1">
    <location>
        <begin position="200"/>
        <end position="386"/>
    </location>
</feature>
<dbReference type="Proteomes" id="UP000003374">
    <property type="component" value="Unassembled WGS sequence"/>
</dbReference>
<gene>
    <name evidence="2" type="ORF">NB231_06586</name>
</gene>
<evidence type="ECO:0000313" key="2">
    <source>
        <dbReference type="EMBL" id="EAR22034.1"/>
    </source>
</evidence>
<dbReference type="RefSeq" id="WP_005000694.1">
    <property type="nucleotide sequence ID" value="NZ_CH672427.1"/>
</dbReference>
<dbReference type="AlphaFoldDB" id="A4BR34"/>
<sequence>MTQDLFIGRQPIVDINLQVVGYELLFRSGMDDHAQIEDADLASAQLIVNSYMEMGLERIVGSQRAFINLTRPFLTGDIPLPMSPEQVALEVAQDIGVDARLVAGLKRYRHAGYRLVLDGLTCSPEHAPLIELVDYVKLDVLALSRERIAQNLRWLHAQGITVIAARVETPEMYEYCRELGCAAFQGFFFCRPKVVWGQGLPGVHATVVALLGRLMDPAASLEELERIIVQDATFSYRLLRYVNCASFALRREITSLREAIILLGSRTIRNWASLMALSRLESSRPKELLRMVLVRARMAELLARRLGLATPEQAFTVGLFSALDAIMEQPMEELLDSIPLSAEIKLALLGHEGTLGNLLECVLGYERAHWHSLESRAIDVELHTQAYLEAVRWADESNELLASLNEH</sequence>
<dbReference type="PIRSF" id="PIRSF003180">
    <property type="entry name" value="DiGMPpdiest_YuxH"/>
    <property type="match status" value="1"/>
</dbReference>
<protein>
    <submittedName>
        <fullName evidence="2">Predicted signal transduction protein containing EAL and modified HD-GYP domains</fullName>
    </submittedName>
</protein>
<dbReference type="EMBL" id="AAOF01000005">
    <property type="protein sequence ID" value="EAR22034.1"/>
    <property type="molecule type" value="Genomic_DNA"/>
</dbReference>
<keyword evidence="3" id="KW-1185">Reference proteome</keyword>
<reference evidence="2 3" key="1">
    <citation type="submission" date="2006-02" db="EMBL/GenBank/DDBJ databases">
        <authorList>
            <person name="Waterbury J."/>
            <person name="Ferriera S."/>
            <person name="Johnson J."/>
            <person name="Kravitz S."/>
            <person name="Halpern A."/>
            <person name="Remington K."/>
            <person name="Beeson K."/>
            <person name="Tran B."/>
            <person name="Rogers Y.-H."/>
            <person name="Friedman R."/>
            <person name="Venter J.C."/>
        </authorList>
    </citation>
    <scope>NUCLEOTIDE SEQUENCE [LARGE SCALE GENOMIC DNA]</scope>
    <source>
        <strain evidence="2 3">Nb-231</strain>
    </source>
</reference>
<accession>A4BR34</accession>
<dbReference type="PROSITE" id="PS51833">
    <property type="entry name" value="HDOD"/>
    <property type="match status" value="1"/>
</dbReference>
<dbReference type="SUPFAM" id="SSF141868">
    <property type="entry name" value="EAL domain-like"/>
    <property type="match status" value="1"/>
</dbReference>
<dbReference type="Gene3D" id="3.20.20.450">
    <property type="entry name" value="EAL domain"/>
    <property type="match status" value="1"/>
</dbReference>
<dbReference type="InterPro" id="IPR052340">
    <property type="entry name" value="RNase_Y/CdgJ"/>
</dbReference>
<comment type="caution">
    <text evidence="2">The sequence shown here is derived from an EMBL/GenBank/DDBJ whole genome shotgun (WGS) entry which is preliminary data.</text>
</comment>
<dbReference type="STRING" id="314278.NB231_06586"/>
<dbReference type="PANTHER" id="PTHR33525">
    <property type="match status" value="1"/>
</dbReference>
<dbReference type="HOGENOM" id="CLU_044951_1_1_6"/>
<dbReference type="Gene3D" id="1.10.3210.10">
    <property type="entry name" value="Hypothetical protein af1432"/>
    <property type="match status" value="1"/>
</dbReference>
<dbReference type="SUPFAM" id="SSF109604">
    <property type="entry name" value="HD-domain/PDEase-like"/>
    <property type="match status" value="1"/>
</dbReference>
<dbReference type="InterPro" id="IPR014408">
    <property type="entry name" value="dGMP_Pdiesterase_EAL/HD-GYP"/>
</dbReference>
<dbReference type="Pfam" id="PF00563">
    <property type="entry name" value="EAL"/>
    <property type="match status" value="1"/>
</dbReference>
<name>A4BR34_9GAMM</name>
<dbReference type="InterPro" id="IPR035919">
    <property type="entry name" value="EAL_sf"/>
</dbReference>
<dbReference type="eggNOG" id="COG3434">
    <property type="taxonomic scope" value="Bacteria"/>
</dbReference>
<dbReference type="PANTHER" id="PTHR33525:SF4">
    <property type="entry name" value="CYCLIC DI-GMP PHOSPHODIESTERASE CDGJ"/>
    <property type="match status" value="1"/>
</dbReference>
<dbReference type="OrthoDB" id="9804751at2"/>
<organism evidence="2 3">
    <name type="scientific">Nitrococcus mobilis Nb-231</name>
    <dbReference type="NCBI Taxonomy" id="314278"/>
    <lineage>
        <taxon>Bacteria</taxon>
        <taxon>Pseudomonadati</taxon>
        <taxon>Pseudomonadota</taxon>
        <taxon>Gammaproteobacteria</taxon>
        <taxon>Chromatiales</taxon>
        <taxon>Ectothiorhodospiraceae</taxon>
        <taxon>Nitrococcus</taxon>
    </lineage>
</organism>
<dbReference type="SMART" id="SM00052">
    <property type="entry name" value="EAL"/>
    <property type="match status" value="1"/>
</dbReference>
<dbReference type="InterPro" id="IPR013976">
    <property type="entry name" value="HDOD"/>
</dbReference>
<evidence type="ECO:0000259" key="1">
    <source>
        <dbReference type="PROSITE" id="PS51833"/>
    </source>
</evidence>
<dbReference type="InterPro" id="IPR001633">
    <property type="entry name" value="EAL_dom"/>
</dbReference>